<evidence type="ECO:0000256" key="3">
    <source>
        <dbReference type="ARBA" id="ARBA00022777"/>
    </source>
</evidence>
<feature type="domain" description="SteA-like C-terminal" evidence="7">
    <location>
        <begin position="397"/>
        <end position="442"/>
    </location>
</feature>
<dbReference type="InterPro" id="IPR047795">
    <property type="entry name" value="Put_SteA-like"/>
</dbReference>
<evidence type="ECO:0000313" key="8">
    <source>
        <dbReference type="EMBL" id="MFC3687351.1"/>
    </source>
</evidence>
<gene>
    <name evidence="8" type="primary">steA</name>
    <name evidence="8" type="ORF">ACFOLH_03240</name>
</gene>
<feature type="compositionally biased region" description="Basic and acidic residues" evidence="5">
    <location>
        <begin position="291"/>
        <end position="306"/>
    </location>
</feature>
<dbReference type="InterPro" id="IPR022215">
    <property type="entry name" value="SteA-like_C"/>
</dbReference>
<accession>A0ABV7WE63</accession>
<keyword evidence="6" id="KW-0812">Transmembrane</keyword>
<dbReference type="Proteomes" id="UP001595685">
    <property type="component" value="Unassembled WGS sequence"/>
</dbReference>
<comment type="caution">
    <text evidence="8">The sequence shown here is derived from an EMBL/GenBank/DDBJ whole genome shotgun (WGS) entry which is preliminary data.</text>
</comment>
<keyword evidence="1" id="KW-0808">Transferase</keyword>
<evidence type="ECO:0000256" key="6">
    <source>
        <dbReference type="SAM" id="Phobius"/>
    </source>
</evidence>
<reference evidence="9" key="1">
    <citation type="journal article" date="2019" name="Int. J. Syst. Evol. Microbiol.">
        <title>The Global Catalogue of Microorganisms (GCM) 10K type strain sequencing project: providing services to taxonomists for standard genome sequencing and annotation.</title>
        <authorList>
            <consortium name="The Broad Institute Genomics Platform"/>
            <consortium name="The Broad Institute Genome Sequencing Center for Infectious Disease"/>
            <person name="Wu L."/>
            <person name="Ma J."/>
        </authorList>
    </citation>
    <scope>NUCLEOTIDE SEQUENCE [LARGE SCALE GENOMIC DNA]</scope>
    <source>
        <strain evidence="9">NCAIM B.02333</strain>
    </source>
</reference>
<dbReference type="Pfam" id="PF12555">
    <property type="entry name" value="SteA-like_C"/>
    <property type="match status" value="1"/>
</dbReference>
<keyword evidence="6" id="KW-0472">Membrane</keyword>
<evidence type="ECO:0000259" key="7">
    <source>
        <dbReference type="Pfam" id="PF12555"/>
    </source>
</evidence>
<feature type="region of interest" description="Disordered" evidence="5">
    <location>
        <begin position="267"/>
        <end position="310"/>
    </location>
</feature>
<proteinExistence type="predicted"/>
<sequence>MLGIGRRRKSTGDAAGVVGRARVAEPGHLPTGRWRAGDVAVLDLPHLDTATATSLLERRPAAVLLAGPATSPRYPHRGPELLLAEGVVVVDDLGDHLREVVRDGTTVRVDGGRVLVGAGRDRWVDTPQPLHGREQDLDSVAMAVEHASRSMAAQLEAFAETTGAVLQVERDLLLEGAGVPQVPVRMAGRPVVVCVDGYGHEDDLRRLRSFVADRRPVLVGVDRGADALVRAGLKPDLVVTDGDGRDVAGVEALSSGAHVVVHARPGDARRAGDAEDDASPHDGTSALDGTGAHDDTAAHDGTGTHEDDVDDATGATVVMTRPAARAAGGPGTTRFESHLTTEDTAILLAHAAGASCIVTVGSHATLEEFLDRGRAGAASTFLTRLRAGGTVVDAATVARLHQPRRSWALVLLLVLAALVTAVSATAATPWGQEQLDVLRERVPSVTSQQWWPGG</sequence>
<evidence type="ECO:0000256" key="1">
    <source>
        <dbReference type="ARBA" id="ARBA00022679"/>
    </source>
</evidence>
<keyword evidence="4" id="KW-0067">ATP-binding</keyword>
<dbReference type="EMBL" id="JBHRWW010000002">
    <property type="protein sequence ID" value="MFC3687351.1"/>
    <property type="molecule type" value="Genomic_DNA"/>
</dbReference>
<keyword evidence="3" id="KW-0418">Kinase</keyword>
<dbReference type="SUPFAM" id="SSF63999">
    <property type="entry name" value="Thiamin pyrophosphokinase, catalytic domain"/>
    <property type="match status" value="1"/>
</dbReference>
<feature type="transmembrane region" description="Helical" evidence="6">
    <location>
        <begin position="407"/>
        <end position="430"/>
    </location>
</feature>
<keyword evidence="2" id="KW-0547">Nucleotide-binding</keyword>
<dbReference type="NCBIfam" id="NF040608">
    <property type="entry name" value="division_SteA"/>
    <property type="match status" value="1"/>
</dbReference>
<dbReference type="RefSeq" id="WP_340294345.1">
    <property type="nucleotide sequence ID" value="NZ_JBBEOI010000152.1"/>
</dbReference>
<name>A0ABV7WE63_9MICO</name>
<keyword evidence="6" id="KW-1133">Transmembrane helix</keyword>
<evidence type="ECO:0000313" key="9">
    <source>
        <dbReference type="Proteomes" id="UP001595685"/>
    </source>
</evidence>
<evidence type="ECO:0000256" key="2">
    <source>
        <dbReference type="ARBA" id="ARBA00022741"/>
    </source>
</evidence>
<dbReference type="InterPro" id="IPR036759">
    <property type="entry name" value="TPK_catalytic_sf"/>
</dbReference>
<organism evidence="8 9">
    <name type="scientific">Aquipuribacter hungaricus</name>
    <dbReference type="NCBI Taxonomy" id="545624"/>
    <lineage>
        <taxon>Bacteria</taxon>
        <taxon>Bacillati</taxon>
        <taxon>Actinomycetota</taxon>
        <taxon>Actinomycetes</taxon>
        <taxon>Micrococcales</taxon>
        <taxon>Intrasporangiaceae</taxon>
        <taxon>Aquipuribacter</taxon>
    </lineage>
</organism>
<evidence type="ECO:0000256" key="4">
    <source>
        <dbReference type="ARBA" id="ARBA00022840"/>
    </source>
</evidence>
<evidence type="ECO:0000256" key="5">
    <source>
        <dbReference type="SAM" id="MobiDB-lite"/>
    </source>
</evidence>
<protein>
    <submittedName>
        <fullName evidence="8">Cytokinetic ring protein SteA</fullName>
    </submittedName>
</protein>
<keyword evidence="9" id="KW-1185">Reference proteome</keyword>